<accession>A0A9X1L6V9</accession>
<dbReference type="NCBIfam" id="TIGR04183">
    <property type="entry name" value="Por_Secre_tail"/>
    <property type="match status" value="1"/>
</dbReference>
<keyword evidence="5" id="KW-1185">Reference proteome</keyword>
<organism evidence="4 5">
    <name type="scientific">Neotamlana sargassicola</name>
    <dbReference type="NCBI Taxonomy" id="2883125"/>
    <lineage>
        <taxon>Bacteria</taxon>
        <taxon>Pseudomonadati</taxon>
        <taxon>Bacteroidota</taxon>
        <taxon>Flavobacteriia</taxon>
        <taxon>Flavobacteriales</taxon>
        <taxon>Flavobacteriaceae</taxon>
        <taxon>Neotamlana</taxon>
    </lineage>
</organism>
<name>A0A9X1L6V9_9FLAO</name>
<feature type="domain" description="Secretion system C-terminal sorting" evidence="3">
    <location>
        <begin position="326"/>
        <end position="394"/>
    </location>
</feature>
<reference evidence="4" key="1">
    <citation type="submission" date="2021-10" db="EMBL/GenBank/DDBJ databases">
        <title>Tamlana sargassums sp. nov., and Tamlana laminarinivorans sp. nov., two new bacteria isolated from the brown alga.</title>
        <authorList>
            <person name="Li J."/>
        </authorList>
    </citation>
    <scope>NUCLEOTIDE SEQUENCE</scope>
    <source>
        <strain evidence="4">62-3</strain>
    </source>
</reference>
<evidence type="ECO:0000256" key="2">
    <source>
        <dbReference type="SAM" id="SignalP"/>
    </source>
</evidence>
<dbReference type="Proteomes" id="UP001139286">
    <property type="component" value="Unassembled WGS sequence"/>
</dbReference>
<evidence type="ECO:0000256" key="1">
    <source>
        <dbReference type="ARBA" id="ARBA00022729"/>
    </source>
</evidence>
<dbReference type="RefSeq" id="WP_226695586.1">
    <property type="nucleotide sequence ID" value="NZ_JAJAPX010000002.1"/>
</dbReference>
<evidence type="ECO:0000313" key="4">
    <source>
        <dbReference type="EMBL" id="MCB4808176.1"/>
    </source>
</evidence>
<gene>
    <name evidence="4" type="ORF">LG651_07905</name>
</gene>
<dbReference type="EMBL" id="JAJAPX010000002">
    <property type="protein sequence ID" value="MCB4808176.1"/>
    <property type="molecule type" value="Genomic_DNA"/>
</dbReference>
<evidence type="ECO:0000259" key="3">
    <source>
        <dbReference type="Pfam" id="PF18962"/>
    </source>
</evidence>
<dbReference type="InterPro" id="IPR026444">
    <property type="entry name" value="Secre_tail"/>
</dbReference>
<comment type="caution">
    <text evidence="4">The sequence shown here is derived from an EMBL/GenBank/DDBJ whole genome shotgun (WGS) entry which is preliminary data.</text>
</comment>
<keyword evidence="1 2" id="KW-0732">Signal</keyword>
<proteinExistence type="predicted"/>
<dbReference type="AlphaFoldDB" id="A0A9X1L6V9"/>
<feature type="chain" id="PRO_5040940438" evidence="2">
    <location>
        <begin position="20"/>
        <end position="396"/>
    </location>
</feature>
<protein>
    <submittedName>
        <fullName evidence="4">T9SS type A sorting domain-containing protein</fullName>
    </submittedName>
</protein>
<sequence length="396" mass="43538">MKFLYILLLALCLSFSVNAQITAAEYFIDTDPGIGNGITLPVSGNTIDQDFSISTTGLSEGMHKMYVRVQHAGAWSLYAKNVFYVTQNLSNPSNIASAEYFFNTDPGVGNATPLAVSGSSINQNVSIATTGLSAGIHKLYVRVVNSNGTWAFYDKQIFYMNPNKTNTASIASAEYFFDTDPGVGNGEALSVSGNTISQNYSIATNNLQGGMHNLYIRTVNTDGTWSLYDKQVFSISEGFSNSALITAAEYFFDVDPGLGNASPIAISDTQNLDSNFEIDVPTDIGGGDHYLYVRVKSTDDTWSLFTREFISSTLSNEEFNFKQVKIYPNPVDEILQIEVKSLEVEYLKIINIMGQVIYQFDDDFVGSVNLGFLKSGTYLLQLKTPKGMFTKRIVKK</sequence>
<feature type="signal peptide" evidence="2">
    <location>
        <begin position="1"/>
        <end position="19"/>
    </location>
</feature>
<dbReference type="Pfam" id="PF18962">
    <property type="entry name" value="Por_Secre_tail"/>
    <property type="match status" value="1"/>
</dbReference>
<evidence type="ECO:0000313" key="5">
    <source>
        <dbReference type="Proteomes" id="UP001139286"/>
    </source>
</evidence>